<organism evidence="3 4">
    <name type="scientific">Emergencia timonensis</name>
    <dbReference type="NCBI Taxonomy" id="1776384"/>
    <lineage>
        <taxon>Bacteria</taxon>
        <taxon>Bacillati</taxon>
        <taxon>Bacillota</taxon>
        <taxon>Clostridia</taxon>
        <taxon>Peptostreptococcales</taxon>
        <taxon>Anaerovoracaceae</taxon>
        <taxon>Emergencia</taxon>
    </lineage>
</organism>
<keyword evidence="2" id="KW-0378">Hydrolase</keyword>
<evidence type="ECO:0000256" key="1">
    <source>
        <dbReference type="ARBA" id="ARBA00006763"/>
    </source>
</evidence>
<dbReference type="RefSeq" id="WP_118336200.1">
    <property type="nucleotide sequence ID" value="NZ_AP025567.1"/>
</dbReference>
<comment type="similarity">
    <text evidence="1 2">Belongs to the LOG family.</text>
</comment>
<evidence type="ECO:0000313" key="4">
    <source>
        <dbReference type="Proteomes" id="UP000284841"/>
    </source>
</evidence>
<dbReference type="Pfam" id="PF03641">
    <property type="entry name" value="Lysine_decarbox"/>
    <property type="match status" value="1"/>
</dbReference>
<comment type="caution">
    <text evidence="3">The sequence shown here is derived from an EMBL/GenBank/DDBJ whole genome shotgun (WGS) entry which is preliminary data.</text>
</comment>
<keyword evidence="2" id="KW-0203">Cytokinin biosynthesis</keyword>
<evidence type="ECO:0000256" key="2">
    <source>
        <dbReference type="RuleBase" id="RU363015"/>
    </source>
</evidence>
<reference evidence="3 4" key="1">
    <citation type="submission" date="2018-08" db="EMBL/GenBank/DDBJ databases">
        <title>A genome reference for cultivated species of the human gut microbiota.</title>
        <authorList>
            <person name="Zou Y."/>
            <person name="Xue W."/>
            <person name="Luo G."/>
        </authorList>
    </citation>
    <scope>NUCLEOTIDE SEQUENCE [LARGE SCALE GENOMIC DNA]</scope>
    <source>
        <strain evidence="3 4">AM07-24</strain>
    </source>
</reference>
<evidence type="ECO:0000313" key="3">
    <source>
        <dbReference type="EMBL" id="RHJ86116.1"/>
    </source>
</evidence>
<dbReference type="InterPro" id="IPR005269">
    <property type="entry name" value="LOG"/>
</dbReference>
<accession>A0A415DZ62</accession>
<dbReference type="PANTHER" id="PTHR31223:SF70">
    <property type="entry name" value="LOG FAMILY PROTEIN YJL055W"/>
    <property type="match status" value="1"/>
</dbReference>
<proteinExistence type="inferred from homology"/>
<name>A0A415DZ62_9FIRM</name>
<dbReference type="STRING" id="1776384.GCA_900086585_01629"/>
<dbReference type="GO" id="GO:0016799">
    <property type="term" value="F:hydrolase activity, hydrolyzing N-glycosyl compounds"/>
    <property type="evidence" value="ECO:0007669"/>
    <property type="project" value="TreeGrafter"/>
</dbReference>
<dbReference type="InterPro" id="IPR031100">
    <property type="entry name" value="LOG_fam"/>
</dbReference>
<dbReference type="AlphaFoldDB" id="A0A415DZ62"/>
<dbReference type="SUPFAM" id="SSF102405">
    <property type="entry name" value="MCP/YpsA-like"/>
    <property type="match status" value="1"/>
</dbReference>
<dbReference type="EMBL" id="QRMS01000004">
    <property type="protein sequence ID" value="RHJ86116.1"/>
    <property type="molecule type" value="Genomic_DNA"/>
</dbReference>
<dbReference type="EC" id="3.2.2.n1" evidence="2"/>
<keyword evidence="4" id="KW-1185">Reference proteome</keyword>
<dbReference type="Gene3D" id="3.40.50.450">
    <property type="match status" value="1"/>
</dbReference>
<dbReference type="OrthoDB" id="9801098at2"/>
<dbReference type="PANTHER" id="PTHR31223">
    <property type="entry name" value="LOG FAMILY PROTEIN YJL055W"/>
    <property type="match status" value="1"/>
</dbReference>
<dbReference type="GO" id="GO:0009691">
    <property type="term" value="P:cytokinin biosynthetic process"/>
    <property type="evidence" value="ECO:0007669"/>
    <property type="project" value="UniProtKB-UniRule"/>
</dbReference>
<sequence>MKLCLFGASSDHLASAYFEAVNLLGKEMGRRQIGLVFGGGATGLMGAACRGAAEYGGEIIGIAPRFFQQDGILFQNCSQMIFTDTMRERKQRMEDLSDGFAVVPGGIGTLEEFFEIFTLRQLGRHHKPIALLNVNGYFDKLVELLKHTVSEGFMSDQVLQFFGIFEEPGQLIDYLIENSED</sequence>
<gene>
    <name evidence="3" type="ORF">DW099_14865</name>
</gene>
<protein>
    <recommendedName>
        <fullName evidence="2">Cytokinin riboside 5'-monophosphate phosphoribohydrolase</fullName>
        <ecNumber evidence="2">3.2.2.n1</ecNumber>
    </recommendedName>
</protein>
<dbReference type="GO" id="GO:0005829">
    <property type="term" value="C:cytosol"/>
    <property type="evidence" value="ECO:0007669"/>
    <property type="project" value="TreeGrafter"/>
</dbReference>
<dbReference type="NCBIfam" id="TIGR00730">
    <property type="entry name" value="Rossman fold protein, TIGR00730 family"/>
    <property type="match status" value="1"/>
</dbReference>
<dbReference type="Proteomes" id="UP000284841">
    <property type="component" value="Unassembled WGS sequence"/>
</dbReference>